<name>A0A0A9HM41_ARUDO</name>
<sequence>MGARRSEPVVGSDAEIR</sequence>
<accession>A0A0A9HM41</accession>
<protein>
    <submittedName>
        <fullName evidence="1">Uncharacterized protein</fullName>
    </submittedName>
</protein>
<reference evidence="1" key="2">
    <citation type="journal article" date="2015" name="Data Brief">
        <title>Shoot transcriptome of the giant reed, Arundo donax.</title>
        <authorList>
            <person name="Barrero R.A."/>
            <person name="Guerrero F.D."/>
            <person name="Moolhuijzen P."/>
            <person name="Goolsby J.A."/>
            <person name="Tidwell J."/>
            <person name="Bellgard S.E."/>
            <person name="Bellgard M.I."/>
        </authorList>
    </citation>
    <scope>NUCLEOTIDE SEQUENCE</scope>
    <source>
        <tissue evidence="1">Shoot tissue taken approximately 20 cm above the soil surface</tissue>
    </source>
</reference>
<dbReference type="AlphaFoldDB" id="A0A0A9HM41"/>
<reference evidence="1" key="1">
    <citation type="submission" date="2014-09" db="EMBL/GenBank/DDBJ databases">
        <authorList>
            <person name="Magalhaes I.L.F."/>
            <person name="Oliveira U."/>
            <person name="Santos F.R."/>
            <person name="Vidigal T.H.D.A."/>
            <person name="Brescovit A.D."/>
            <person name="Santos A.J."/>
        </authorList>
    </citation>
    <scope>NUCLEOTIDE SEQUENCE</scope>
    <source>
        <tissue evidence="1">Shoot tissue taken approximately 20 cm above the soil surface</tissue>
    </source>
</reference>
<proteinExistence type="predicted"/>
<dbReference type="EMBL" id="GBRH01163933">
    <property type="protein sequence ID" value="JAE33963.1"/>
    <property type="molecule type" value="Transcribed_RNA"/>
</dbReference>
<organism evidence="1">
    <name type="scientific">Arundo donax</name>
    <name type="common">Giant reed</name>
    <name type="synonym">Donax arundinaceus</name>
    <dbReference type="NCBI Taxonomy" id="35708"/>
    <lineage>
        <taxon>Eukaryota</taxon>
        <taxon>Viridiplantae</taxon>
        <taxon>Streptophyta</taxon>
        <taxon>Embryophyta</taxon>
        <taxon>Tracheophyta</taxon>
        <taxon>Spermatophyta</taxon>
        <taxon>Magnoliopsida</taxon>
        <taxon>Liliopsida</taxon>
        <taxon>Poales</taxon>
        <taxon>Poaceae</taxon>
        <taxon>PACMAD clade</taxon>
        <taxon>Arundinoideae</taxon>
        <taxon>Arundineae</taxon>
        <taxon>Arundo</taxon>
    </lineage>
</organism>
<evidence type="ECO:0000313" key="1">
    <source>
        <dbReference type="EMBL" id="JAE33963.1"/>
    </source>
</evidence>